<gene>
    <name evidence="1" type="ORF">LOK49_LG03G02917</name>
</gene>
<keyword evidence="2" id="KW-1185">Reference proteome</keyword>
<proteinExistence type="predicted"/>
<name>A0ACC0IDS7_9ERIC</name>
<protein>
    <submittedName>
        <fullName evidence="1">Protein SIEVE ELEMENT OCCLUSION B</fullName>
    </submittedName>
</protein>
<organism evidence="1 2">
    <name type="scientific">Camellia lanceoleosa</name>
    <dbReference type="NCBI Taxonomy" id="1840588"/>
    <lineage>
        <taxon>Eukaryota</taxon>
        <taxon>Viridiplantae</taxon>
        <taxon>Streptophyta</taxon>
        <taxon>Embryophyta</taxon>
        <taxon>Tracheophyta</taxon>
        <taxon>Spermatophyta</taxon>
        <taxon>Magnoliopsida</taxon>
        <taxon>eudicotyledons</taxon>
        <taxon>Gunneridae</taxon>
        <taxon>Pentapetalae</taxon>
        <taxon>asterids</taxon>
        <taxon>Ericales</taxon>
        <taxon>Theaceae</taxon>
        <taxon>Camellia</taxon>
    </lineage>
</organism>
<sequence>MELFYTPIELATRLDLCSLQPKTWIRGSIINLVVAKLTNAQRRLFPDKCHSTWYFPTYVSQHILIGTDHAKLCDEYFGESRYTGKLHACEEGMHGHADALEERTTVDGLDAILDELAYIMHKVSCELSCKCSSGADAHATTMAILNMLSNYSWDAKVVISPAAFAVNYGEFWLVTQLVTSNQLAKSVALLKQLPDIIEHGSTLKSRFDAIKNLIKVLFDVTKCIVQFKELPLQYVSPDTTPMSTPLTHIPTATYWTIRSMVACASQITSLLGMSYE</sequence>
<evidence type="ECO:0000313" key="2">
    <source>
        <dbReference type="Proteomes" id="UP001060215"/>
    </source>
</evidence>
<accession>A0ACC0IDS7</accession>
<dbReference type="Proteomes" id="UP001060215">
    <property type="component" value="Chromosome 6"/>
</dbReference>
<comment type="caution">
    <text evidence="1">The sequence shown here is derived from an EMBL/GenBank/DDBJ whole genome shotgun (WGS) entry which is preliminary data.</text>
</comment>
<dbReference type="EMBL" id="CM045763">
    <property type="protein sequence ID" value="KAI8023894.1"/>
    <property type="molecule type" value="Genomic_DNA"/>
</dbReference>
<reference evidence="1 2" key="1">
    <citation type="journal article" date="2022" name="Plant J.">
        <title>Chromosome-level genome of Camellia lanceoleosa provides a valuable resource for understanding genome evolution and self-incompatibility.</title>
        <authorList>
            <person name="Gong W."/>
            <person name="Xiao S."/>
            <person name="Wang L."/>
            <person name="Liao Z."/>
            <person name="Chang Y."/>
            <person name="Mo W."/>
            <person name="Hu G."/>
            <person name="Li W."/>
            <person name="Zhao G."/>
            <person name="Zhu H."/>
            <person name="Hu X."/>
            <person name="Ji K."/>
            <person name="Xiang X."/>
            <person name="Song Q."/>
            <person name="Yuan D."/>
            <person name="Jin S."/>
            <person name="Zhang L."/>
        </authorList>
    </citation>
    <scope>NUCLEOTIDE SEQUENCE [LARGE SCALE GENOMIC DNA]</scope>
    <source>
        <strain evidence="1">SQ_2022a</strain>
    </source>
</reference>
<evidence type="ECO:0000313" key="1">
    <source>
        <dbReference type="EMBL" id="KAI8023894.1"/>
    </source>
</evidence>